<proteinExistence type="predicted"/>
<evidence type="ECO:0000313" key="2">
    <source>
        <dbReference type="Proteomes" id="UP001311915"/>
    </source>
</evidence>
<name>A0AAV9KXD9_9SOLN</name>
<dbReference type="AlphaFoldDB" id="A0AAV9KXD9"/>
<dbReference type="EMBL" id="JAWPEI010000008">
    <property type="protein sequence ID" value="KAK4717951.1"/>
    <property type="molecule type" value="Genomic_DNA"/>
</dbReference>
<accession>A0AAV9KXD9</accession>
<comment type="caution">
    <text evidence="1">The sequence shown here is derived from an EMBL/GenBank/DDBJ whole genome shotgun (WGS) entry which is preliminary data.</text>
</comment>
<reference evidence="1 2" key="1">
    <citation type="submission" date="2023-10" db="EMBL/GenBank/DDBJ databases">
        <title>Genome-Wide Identification Analysis in wild type Solanum Pinnatisectum Reveals Some Genes Defensing Phytophthora Infestans.</title>
        <authorList>
            <person name="Sun C."/>
        </authorList>
    </citation>
    <scope>NUCLEOTIDE SEQUENCE [LARGE SCALE GENOMIC DNA]</scope>
    <source>
        <strain evidence="1">LQN</strain>
        <tissue evidence="1">Leaf</tissue>
    </source>
</reference>
<dbReference type="Proteomes" id="UP001311915">
    <property type="component" value="Unassembled WGS sequence"/>
</dbReference>
<gene>
    <name evidence="1" type="ORF">R3W88_016289</name>
</gene>
<sequence length="62" mass="7490">MRYIIYNLLWMSHPNTLTLSIPTSFFPTAYFKGDHNCCSGTHEKCWRFFTHFEVKEVEEKKK</sequence>
<protein>
    <submittedName>
        <fullName evidence="1">Uncharacterized protein</fullName>
    </submittedName>
</protein>
<keyword evidence="2" id="KW-1185">Reference proteome</keyword>
<evidence type="ECO:0000313" key="1">
    <source>
        <dbReference type="EMBL" id="KAK4717951.1"/>
    </source>
</evidence>
<organism evidence="1 2">
    <name type="scientific">Solanum pinnatisectum</name>
    <name type="common">tansyleaf nightshade</name>
    <dbReference type="NCBI Taxonomy" id="50273"/>
    <lineage>
        <taxon>Eukaryota</taxon>
        <taxon>Viridiplantae</taxon>
        <taxon>Streptophyta</taxon>
        <taxon>Embryophyta</taxon>
        <taxon>Tracheophyta</taxon>
        <taxon>Spermatophyta</taxon>
        <taxon>Magnoliopsida</taxon>
        <taxon>eudicotyledons</taxon>
        <taxon>Gunneridae</taxon>
        <taxon>Pentapetalae</taxon>
        <taxon>asterids</taxon>
        <taxon>lamiids</taxon>
        <taxon>Solanales</taxon>
        <taxon>Solanaceae</taxon>
        <taxon>Solanoideae</taxon>
        <taxon>Solaneae</taxon>
        <taxon>Solanum</taxon>
    </lineage>
</organism>